<dbReference type="GO" id="GO:0046839">
    <property type="term" value="P:phospholipid dephosphorylation"/>
    <property type="evidence" value="ECO:0007669"/>
    <property type="project" value="TreeGrafter"/>
</dbReference>
<feature type="transmembrane region" description="Helical" evidence="6">
    <location>
        <begin position="120"/>
        <end position="145"/>
    </location>
</feature>
<dbReference type="OrthoDB" id="8907274at2759"/>
<protein>
    <submittedName>
        <fullName evidence="8">Acid phosphatase/Vanadium-dependent haloperoxidase</fullName>
    </submittedName>
</protein>
<keyword evidence="8" id="KW-0560">Oxidoreductase</keyword>
<evidence type="ECO:0000256" key="3">
    <source>
        <dbReference type="ARBA" id="ARBA00022692"/>
    </source>
</evidence>
<dbReference type="GO" id="GO:0008195">
    <property type="term" value="F:phosphatidate phosphatase activity"/>
    <property type="evidence" value="ECO:0007669"/>
    <property type="project" value="TreeGrafter"/>
</dbReference>
<dbReference type="STRING" id="879819.A0A0J0XV24"/>
<sequence length="326" mass="37078">MSQLISYCFPRSREDQSNPLERRISRGGGESQSRAFTWRRLVSSYWSDWVFIGALWIIYLSISRIPGHRREFSLRELSLQHSYAEDERVPENMLMFITVGLPLIVMLPVASFVARNAWDVHNAVCGLFMSFTMAGVITQAIKLLVGRPRPDLIARCQPPPGQQDSPVYGLSNWKMCTQKDFYVLNDGFKSFPSGHSSLSFAGVGFLALYLAGKMHLWDVYGNRNRAWFALSPLLIGAMVAISRTQDNRHHWQDVLVGSLLGMCVATIAYRTYYPHLAHPTCHLPMLPRVASDDTDDQVDLETGVRLLNDQQGIPRQSEEEEVWRRA</sequence>
<feature type="transmembrane region" description="Helical" evidence="6">
    <location>
        <begin position="93"/>
        <end position="114"/>
    </location>
</feature>
<dbReference type="RefSeq" id="XP_018281406.1">
    <property type="nucleotide sequence ID" value="XM_018420232.1"/>
</dbReference>
<dbReference type="GO" id="GO:0016020">
    <property type="term" value="C:membrane"/>
    <property type="evidence" value="ECO:0007669"/>
    <property type="project" value="UniProtKB-SubCell"/>
</dbReference>
<evidence type="ECO:0000256" key="2">
    <source>
        <dbReference type="ARBA" id="ARBA00008816"/>
    </source>
</evidence>
<evidence type="ECO:0000256" key="1">
    <source>
        <dbReference type="ARBA" id="ARBA00004141"/>
    </source>
</evidence>
<evidence type="ECO:0000313" key="8">
    <source>
        <dbReference type="EMBL" id="KLT44915.1"/>
    </source>
</evidence>
<dbReference type="EMBL" id="KQ087184">
    <property type="protein sequence ID" value="KLT44915.1"/>
    <property type="molecule type" value="Genomic_DNA"/>
</dbReference>
<evidence type="ECO:0000313" key="9">
    <source>
        <dbReference type="Proteomes" id="UP000053611"/>
    </source>
</evidence>
<feature type="transmembrane region" description="Helical" evidence="6">
    <location>
        <begin position="254"/>
        <end position="273"/>
    </location>
</feature>
<dbReference type="Pfam" id="PF01569">
    <property type="entry name" value="PAP2"/>
    <property type="match status" value="1"/>
</dbReference>
<gene>
    <name evidence="8" type="ORF">CC85DRAFT_241904</name>
</gene>
<keyword evidence="4 6" id="KW-1133">Transmembrane helix</keyword>
<dbReference type="GO" id="GO:0004601">
    <property type="term" value="F:peroxidase activity"/>
    <property type="evidence" value="ECO:0007669"/>
    <property type="project" value="UniProtKB-KW"/>
</dbReference>
<dbReference type="GeneID" id="28980835"/>
<dbReference type="SMART" id="SM00014">
    <property type="entry name" value="acidPPc"/>
    <property type="match status" value="1"/>
</dbReference>
<dbReference type="AlphaFoldDB" id="A0A0J0XV24"/>
<dbReference type="SUPFAM" id="SSF48317">
    <property type="entry name" value="Acid phosphatase/Vanadium-dependent haloperoxidase"/>
    <property type="match status" value="1"/>
</dbReference>
<accession>A0A0J0XV24</accession>
<feature type="domain" description="Phosphatidic acid phosphatase type 2/haloperoxidase" evidence="7">
    <location>
        <begin position="122"/>
        <end position="269"/>
    </location>
</feature>
<evidence type="ECO:0000256" key="4">
    <source>
        <dbReference type="ARBA" id="ARBA00022989"/>
    </source>
</evidence>
<evidence type="ECO:0000256" key="5">
    <source>
        <dbReference type="ARBA" id="ARBA00023136"/>
    </source>
</evidence>
<dbReference type="Proteomes" id="UP000053611">
    <property type="component" value="Unassembled WGS sequence"/>
</dbReference>
<dbReference type="InterPro" id="IPR000326">
    <property type="entry name" value="PAP2/HPO"/>
</dbReference>
<evidence type="ECO:0000259" key="7">
    <source>
        <dbReference type="SMART" id="SM00014"/>
    </source>
</evidence>
<dbReference type="InterPro" id="IPR036938">
    <property type="entry name" value="PAP2/HPO_sf"/>
</dbReference>
<keyword evidence="8" id="KW-0575">Peroxidase</keyword>
<proteinExistence type="inferred from homology"/>
<dbReference type="CDD" id="cd03390">
    <property type="entry name" value="PAP2_containing_1_like"/>
    <property type="match status" value="1"/>
</dbReference>
<keyword evidence="5 6" id="KW-0472">Membrane</keyword>
<comment type="subcellular location">
    <subcellularLocation>
        <location evidence="1">Membrane</location>
        <topology evidence="1">Multi-pass membrane protein</topology>
    </subcellularLocation>
</comment>
<dbReference type="PANTHER" id="PTHR10165">
    <property type="entry name" value="LIPID PHOSPHATE PHOSPHATASE"/>
    <property type="match status" value="1"/>
</dbReference>
<feature type="transmembrane region" description="Helical" evidence="6">
    <location>
        <begin position="198"/>
        <end position="220"/>
    </location>
</feature>
<dbReference type="PANTHER" id="PTHR10165:SF35">
    <property type="entry name" value="RE23632P"/>
    <property type="match status" value="1"/>
</dbReference>
<dbReference type="Gene3D" id="1.20.144.10">
    <property type="entry name" value="Phosphatidic acid phosphatase type 2/haloperoxidase"/>
    <property type="match status" value="1"/>
</dbReference>
<keyword evidence="3 6" id="KW-0812">Transmembrane</keyword>
<dbReference type="GO" id="GO:0006644">
    <property type="term" value="P:phospholipid metabolic process"/>
    <property type="evidence" value="ECO:0007669"/>
    <property type="project" value="InterPro"/>
</dbReference>
<feature type="transmembrane region" description="Helical" evidence="6">
    <location>
        <begin position="226"/>
        <end position="242"/>
    </location>
</feature>
<feature type="transmembrane region" description="Helical" evidence="6">
    <location>
        <begin position="45"/>
        <end position="62"/>
    </location>
</feature>
<reference evidence="8 9" key="1">
    <citation type="submission" date="2015-03" db="EMBL/GenBank/DDBJ databases">
        <title>Genomics and transcriptomics of the oil-accumulating basidiomycete yeast T. oleaginosus allow insights into substrate utilization and the diverse evolutionary trajectories of mating systems in fungi.</title>
        <authorList>
            <consortium name="DOE Joint Genome Institute"/>
            <person name="Kourist R."/>
            <person name="Kracht O."/>
            <person name="Bracharz F."/>
            <person name="Lipzen A."/>
            <person name="Nolan M."/>
            <person name="Ohm R."/>
            <person name="Grigoriev I."/>
            <person name="Sun S."/>
            <person name="Heitman J."/>
            <person name="Bruck T."/>
            <person name="Nowrousian M."/>
        </authorList>
    </citation>
    <scope>NUCLEOTIDE SEQUENCE [LARGE SCALE GENOMIC DNA]</scope>
    <source>
        <strain evidence="8 9">IBC0246</strain>
    </source>
</reference>
<organism evidence="8 9">
    <name type="scientific">Cutaneotrichosporon oleaginosum</name>
    <dbReference type="NCBI Taxonomy" id="879819"/>
    <lineage>
        <taxon>Eukaryota</taxon>
        <taxon>Fungi</taxon>
        <taxon>Dikarya</taxon>
        <taxon>Basidiomycota</taxon>
        <taxon>Agaricomycotina</taxon>
        <taxon>Tremellomycetes</taxon>
        <taxon>Trichosporonales</taxon>
        <taxon>Trichosporonaceae</taxon>
        <taxon>Cutaneotrichosporon</taxon>
    </lineage>
</organism>
<comment type="similarity">
    <text evidence="2">Belongs to the PA-phosphatase related phosphoesterase family.</text>
</comment>
<evidence type="ECO:0000256" key="6">
    <source>
        <dbReference type="SAM" id="Phobius"/>
    </source>
</evidence>
<dbReference type="InterPro" id="IPR043216">
    <property type="entry name" value="PAP-like"/>
</dbReference>
<keyword evidence="9" id="KW-1185">Reference proteome</keyword>
<name>A0A0J0XV24_9TREE</name>